<feature type="compositionally biased region" description="Basic and acidic residues" evidence="6">
    <location>
        <begin position="208"/>
        <end position="217"/>
    </location>
</feature>
<feature type="transmembrane region" description="Helical" evidence="7">
    <location>
        <begin position="83"/>
        <end position="102"/>
    </location>
</feature>
<feature type="compositionally biased region" description="Basic residues" evidence="6">
    <location>
        <begin position="455"/>
        <end position="464"/>
    </location>
</feature>
<dbReference type="EnsemblMetazoa" id="XM_003723228">
    <property type="protein sequence ID" value="XP_003723276"/>
    <property type="gene ID" value="LOC100892448"/>
</dbReference>
<dbReference type="RefSeq" id="XP_003723276.3">
    <property type="nucleotide sequence ID" value="XM_003723228.3"/>
</dbReference>
<evidence type="ECO:0000256" key="6">
    <source>
        <dbReference type="SAM" id="MobiDB-lite"/>
    </source>
</evidence>
<reference evidence="10" key="1">
    <citation type="submission" date="2015-02" db="EMBL/GenBank/DDBJ databases">
        <title>Genome sequencing for Strongylocentrotus purpuratus.</title>
        <authorList>
            <person name="Murali S."/>
            <person name="Liu Y."/>
            <person name="Vee V."/>
            <person name="English A."/>
            <person name="Wang M."/>
            <person name="Skinner E."/>
            <person name="Han Y."/>
            <person name="Muzny D.M."/>
            <person name="Worley K.C."/>
            <person name="Gibbs R.A."/>
        </authorList>
    </citation>
    <scope>NUCLEOTIDE SEQUENCE</scope>
</reference>
<evidence type="ECO:0000256" key="7">
    <source>
        <dbReference type="SAM" id="Phobius"/>
    </source>
</evidence>
<keyword evidence="5" id="KW-0325">Glycoprotein</keyword>
<feature type="compositionally biased region" description="Polar residues" evidence="6">
    <location>
        <begin position="361"/>
        <end position="375"/>
    </location>
</feature>
<reference evidence="9" key="2">
    <citation type="submission" date="2021-01" db="UniProtKB">
        <authorList>
            <consortium name="EnsemblMetazoa"/>
        </authorList>
    </citation>
    <scope>IDENTIFICATION</scope>
</reference>
<dbReference type="PANTHER" id="PTHR12680:SF6">
    <property type="entry name" value="PROTEIN PHTF"/>
    <property type="match status" value="1"/>
</dbReference>
<dbReference type="AlphaFoldDB" id="A0A7M7LNZ1"/>
<protein>
    <recommendedName>
        <fullName evidence="8">PHTF1/2 N-terminal domain-containing protein</fullName>
    </recommendedName>
</protein>
<dbReference type="KEGG" id="spu:100892448"/>
<feature type="transmembrane region" description="Helical" evidence="7">
    <location>
        <begin position="790"/>
        <end position="807"/>
    </location>
</feature>
<sequence>MATSGNQKMPVRDNLNDAISHFQQQIGAYDKELWEEHVEQKESQGLGVDTSGAQLKTGRVKTELIDVDLVRGSTFTKAKPDHAWLATTWKGLLRVFFFPFYFTWWRQQLSASTFYSTLFLYFLQLVCVAIFYVFQPSTEHQAIYAFEIIGPILLMLVLGTTYTQVVSTNAKTKSLLRRSSRRNLHRSHSSHAKGSSSKTAINRTSPKKTRESRDRAKATSPKRKPTQKTVRGSKDSSPSPNSDSADNGTSNVVEKLNLLSGVVLQNEENTEKEDKDGHTEYVPLEDGEEISGCADEAFTLLNTPVGEMEVAGDLVCVEGLTSESGGSPTSMLDRELESIIKASHRQNHTTEAYSRRRQKESLSPKSLAQKPSNGPLNKAPRSCLSSRDLRESRKNRLTRVSILENARKFSPVEEESPQEILQHMSDSEGTPSDSTPASLTLEQDPLPHPKGTRTASRKGRRSRVKKPDGSQDSEGDTSPDMRMESEQYFQPISRPLDSDLDEASWEETGADGSSFSSDSANSSDTGSSTSEEGDEEEAAREQEWDGRGTGAALHFEDPFKLIHSAVSSSSISSSGIKKVRVRIFEDNVCKKTDMTVLQISCAINTKVHSIQASTDYIKLGFLCSFILAIIPFTYRIHITHHQGDSQVTWFSPELPMMAVDTLSHMHWASIAVMVFTSFERFYLSSLLFFLLAVAERTYKQRCLFAKYFSHLTSARRSRQSSLPHFRLDRVSNIKAWLSLRSFLKKRGPQRSVNVIVSSACLLTLMLVSILCTELLQRSMSFLGELYNWEVVAWTFCLSPFLLRFITLGSEINKKFRNTSVLLTEQINLYLNMERKPQKKDNLLLANNVLNLASKLLKDVDSTKEVETPFKLSGLSMNPVLYNITRVLVLSAFSGVLTELLGFKLKLWKIKA</sequence>
<accession>A0A7M7LNZ1</accession>
<proteinExistence type="predicted"/>
<feature type="compositionally biased region" description="Low complexity" evidence="6">
    <location>
        <begin position="235"/>
        <end position="247"/>
    </location>
</feature>
<dbReference type="Pfam" id="PF12129">
    <property type="entry name" value="PHTF1-2_N"/>
    <property type="match status" value="1"/>
</dbReference>
<feature type="compositionally biased region" description="Basic residues" evidence="6">
    <location>
        <begin position="174"/>
        <end position="191"/>
    </location>
</feature>
<feature type="region of interest" description="Disordered" evidence="6">
    <location>
        <begin position="504"/>
        <end position="547"/>
    </location>
</feature>
<feature type="transmembrane region" description="Helical" evidence="7">
    <location>
        <begin position="141"/>
        <end position="162"/>
    </location>
</feature>
<keyword evidence="10" id="KW-1185">Reference proteome</keyword>
<feature type="region of interest" description="Disordered" evidence="6">
    <location>
        <begin position="342"/>
        <end position="394"/>
    </location>
</feature>
<dbReference type="OrthoDB" id="10066656at2759"/>
<name>A0A7M7LNZ1_STRPU</name>
<dbReference type="GO" id="GO:0005783">
    <property type="term" value="C:endoplasmic reticulum"/>
    <property type="evidence" value="ECO:0007669"/>
    <property type="project" value="InterPro"/>
</dbReference>
<dbReference type="Proteomes" id="UP000007110">
    <property type="component" value="Unassembled WGS sequence"/>
</dbReference>
<dbReference type="InParanoid" id="A0A7M7LNZ1"/>
<organism evidence="9 10">
    <name type="scientific">Strongylocentrotus purpuratus</name>
    <name type="common">Purple sea urchin</name>
    <dbReference type="NCBI Taxonomy" id="7668"/>
    <lineage>
        <taxon>Eukaryota</taxon>
        <taxon>Metazoa</taxon>
        <taxon>Echinodermata</taxon>
        <taxon>Eleutherozoa</taxon>
        <taxon>Echinozoa</taxon>
        <taxon>Echinoidea</taxon>
        <taxon>Euechinoidea</taxon>
        <taxon>Echinacea</taxon>
        <taxon>Camarodonta</taxon>
        <taxon>Echinidea</taxon>
        <taxon>Strongylocentrotidae</taxon>
        <taxon>Strongylocentrotus</taxon>
    </lineage>
</organism>
<feature type="compositionally biased region" description="Low complexity" evidence="6">
    <location>
        <begin position="510"/>
        <end position="530"/>
    </location>
</feature>
<dbReference type="GO" id="GO:0016020">
    <property type="term" value="C:membrane"/>
    <property type="evidence" value="ECO:0007669"/>
    <property type="project" value="UniProtKB-SubCell"/>
</dbReference>
<evidence type="ECO:0000313" key="10">
    <source>
        <dbReference type="Proteomes" id="UP000007110"/>
    </source>
</evidence>
<dbReference type="GeneID" id="100892448"/>
<keyword evidence="4 7" id="KW-0472">Membrane</keyword>
<evidence type="ECO:0000256" key="5">
    <source>
        <dbReference type="ARBA" id="ARBA00023180"/>
    </source>
</evidence>
<evidence type="ECO:0000256" key="2">
    <source>
        <dbReference type="ARBA" id="ARBA00022692"/>
    </source>
</evidence>
<feature type="region of interest" description="Disordered" evidence="6">
    <location>
        <begin position="408"/>
        <end position="483"/>
    </location>
</feature>
<feature type="compositionally biased region" description="Polar residues" evidence="6">
    <location>
        <begin position="427"/>
        <end position="441"/>
    </location>
</feature>
<evidence type="ECO:0000256" key="4">
    <source>
        <dbReference type="ARBA" id="ARBA00023136"/>
    </source>
</evidence>
<dbReference type="PANTHER" id="PTHR12680">
    <property type="entry name" value="PUTATIVE HOMEODOMAIN TRANSCRIPTION FACTOR PHTF"/>
    <property type="match status" value="1"/>
</dbReference>
<dbReference type="OMA" id="KMWQTRE"/>
<evidence type="ECO:0000259" key="8">
    <source>
        <dbReference type="Pfam" id="PF12129"/>
    </source>
</evidence>
<dbReference type="InterPro" id="IPR021980">
    <property type="entry name" value="PHTF1/2_N"/>
</dbReference>
<feature type="transmembrane region" description="Helical" evidence="7">
    <location>
        <begin position="616"/>
        <end position="634"/>
    </location>
</feature>
<feature type="region of interest" description="Disordered" evidence="6">
    <location>
        <begin position="173"/>
        <end position="249"/>
    </location>
</feature>
<feature type="transmembrane region" description="Helical" evidence="7">
    <location>
        <begin position="114"/>
        <end position="134"/>
    </location>
</feature>
<dbReference type="InterPro" id="IPR039775">
    <property type="entry name" value="PHTF1/2"/>
</dbReference>
<feature type="domain" description="PHTF1/2 N-terminal" evidence="8">
    <location>
        <begin position="14"/>
        <end position="170"/>
    </location>
</feature>
<evidence type="ECO:0000256" key="3">
    <source>
        <dbReference type="ARBA" id="ARBA00022989"/>
    </source>
</evidence>
<evidence type="ECO:0000256" key="1">
    <source>
        <dbReference type="ARBA" id="ARBA00004141"/>
    </source>
</evidence>
<feature type="transmembrane region" description="Helical" evidence="7">
    <location>
        <begin position="752"/>
        <end position="770"/>
    </location>
</feature>
<comment type="subcellular location">
    <subcellularLocation>
        <location evidence="1">Membrane</location>
        <topology evidence="1">Multi-pass membrane protein</topology>
    </subcellularLocation>
</comment>
<feature type="transmembrane region" description="Helical" evidence="7">
    <location>
        <begin position="681"/>
        <end position="698"/>
    </location>
</feature>
<dbReference type="FunCoup" id="A0A7M7LNZ1">
    <property type="interactions" value="1025"/>
</dbReference>
<keyword evidence="2 7" id="KW-0812">Transmembrane</keyword>
<evidence type="ECO:0000313" key="9">
    <source>
        <dbReference type="EnsemblMetazoa" id="XP_003723276"/>
    </source>
</evidence>
<keyword evidence="3 7" id="KW-1133">Transmembrane helix</keyword>